<organism evidence="2 3">
    <name type="scientific">Pseudonocardia asaccharolytica DSM 44247 = NBRC 16224</name>
    <dbReference type="NCBI Taxonomy" id="1123024"/>
    <lineage>
        <taxon>Bacteria</taxon>
        <taxon>Bacillati</taxon>
        <taxon>Actinomycetota</taxon>
        <taxon>Actinomycetes</taxon>
        <taxon>Pseudonocardiales</taxon>
        <taxon>Pseudonocardiaceae</taxon>
        <taxon>Pseudonocardia</taxon>
    </lineage>
</organism>
<dbReference type="Pfam" id="PF01842">
    <property type="entry name" value="ACT"/>
    <property type="match status" value="1"/>
</dbReference>
<gene>
    <name evidence="2" type="ORF">PA7_29460</name>
</gene>
<dbReference type="Gene3D" id="3.30.70.260">
    <property type="match status" value="1"/>
</dbReference>
<feature type="domain" description="ACT" evidence="1">
    <location>
        <begin position="6"/>
        <end position="79"/>
    </location>
</feature>
<evidence type="ECO:0000313" key="2">
    <source>
        <dbReference type="EMBL" id="GEL19109.1"/>
    </source>
</evidence>
<evidence type="ECO:0000259" key="1">
    <source>
        <dbReference type="PROSITE" id="PS51671"/>
    </source>
</evidence>
<dbReference type="InterPro" id="IPR002912">
    <property type="entry name" value="ACT_dom"/>
</dbReference>
<evidence type="ECO:0000313" key="3">
    <source>
        <dbReference type="Proteomes" id="UP000321328"/>
    </source>
</evidence>
<dbReference type="InterPro" id="IPR045865">
    <property type="entry name" value="ACT-like_dom_sf"/>
</dbReference>
<dbReference type="SUPFAM" id="SSF55021">
    <property type="entry name" value="ACT-like"/>
    <property type="match status" value="1"/>
</dbReference>
<proteinExistence type="predicted"/>
<dbReference type="EMBL" id="BJVI01000031">
    <property type="protein sequence ID" value="GEL19109.1"/>
    <property type="molecule type" value="Genomic_DNA"/>
</dbReference>
<dbReference type="PROSITE" id="PS51671">
    <property type="entry name" value="ACT"/>
    <property type="match status" value="1"/>
</dbReference>
<keyword evidence="3" id="KW-1185">Reference proteome</keyword>
<accession>A0A511D2U8</accession>
<dbReference type="AlphaFoldDB" id="A0A511D2U8"/>
<reference evidence="2 3" key="1">
    <citation type="submission" date="2019-07" db="EMBL/GenBank/DDBJ databases">
        <title>Whole genome shotgun sequence of Pseudonocardia asaccharolytica NBRC 16224.</title>
        <authorList>
            <person name="Hosoyama A."/>
            <person name="Uohara A."/>
            <person name="Ohji S."/>
            <person name="Ichikawa N."/>
        </authorList>
    </citation>
    <scope>NUCLEOTIDE SEQUENCE [LARGE SCALE GENOMIC DNA]</scope>
    <source>
        <strain evidence="2 3">NBRC 16224</strain>
    </source>
</reference>
<sequence length="228" mass="23845">MRVSFLLRVVLPDRPGSLGAVATALGNAGADILGVDVVERSAGTAVDDLAVELPAGRPPDVLITAAEAVPGVQVESVRPYVGRLDTHRELELVDEIAGDPAHGLQRLTDEVPRLFRAGWALIVVREGGRSWRLAESGAAPETRAGDLPWLPLTTTMVIDPETQWVPSPWRELDTELAAAPFGPASSAQALVVGRPGGPAFRRSELARLTHLAGIVTAVLGPEGTSAGG</sequence>
<dbReference type="STRING" id="1123024.GCA_000423625_03824"/>
<protein>
    <submittedName>
        <fullName evidence="2">Amino acid-binding protein</fullName>
    </submittedName>
</protein>
<comment type="caution">
    <text evidence="2">The sequence shown here is derived from an EMBL/GenBank/DDBJ whole genome shotgun (WGS) entry which is preliminary data.</text>
</comment>
<dbReference type="Proteomes" id="UP000321328">
    <property type="component" value="Unassembled WGS sequence"/>
</dbReference>
<name>A0A511D2U8_9PSEU</name>